<dbReference type="AlphaFoldDB" id="A0A3E0TTC4"/>
<comment type="pathway">
    <text evidence="3">Cofactor biosynthesis; riboflavin biosynthesis; riboflavin from 2-hydroxy-3-oxobutyl phosphate and 5-amino-6-(D-ribitylamino)uracil: step 2/2.</text>
</comment>
<dbReference type="Proteomes" id="UP000256478">
    <property type="component" value="Unassembled WGS sequence"/>
</dbReference>
<dbReference type="GO" id="GO:0009231">
    <property type="term" value="P:riboflavin biosynthetic process"/>
    <property type="evidence" value="ECO:0007669"/>
    <property type="project" value="UniProtKB-KW"/>
</dbReference>
<gene>
    <name evidence="13" type="ORF">DXX93_16090</name>
</gene>
<evidence type="ECO:0000256" key="8">
    <source>
        <dbReference type="ARBA" id="ARBA00022679"/>
    </source>
</evidence>
<dbReference type="PROSITE" id="PS51177">
    <property type="entry name" value="LUMAZINE_BIND"/>
    <property type="match status" value="2"/>
</dbReference>
<accession>A0A3E0TTC4</accession>
<evidence type="ECO:0000256" key="3">
    <source>
        <dbReference type="ARBA" id="ARBA00004887"/>
    </source>
</evidence>
<keyword evidence="7" id="KW-0686">Riboflavin biosynthesis</keyword>
<feature type="domain" description="Lumazine-binding" evidence="12">
    <location>
        <begin position="1"/>
        <end position="97"/>
    </location>
</feature>
<evidence type="ECO:0000256" key="10">
    <source>
        <dbReference type="NCBIfam" id="TIGR00187"/>
    </source>
</evidence>
<dbReference type="NCBIfam" id="NF006767">
    <property type="entry name" value="PRK09289.1"/>
    <property type="match status" value="1"/>
</dbReference>
<evidence type="ECO:0000259" key="12">
    <source>
        <dbReference type="PROSITE" id="PS51177"/>
    </source>
</evidence>
<protein>
    <recommendedName>
        <fullName evidence="6 10">Riboflavin synthase</fullName>
        <ecNumber evidence="5 10">2.5.1.9</ecNumber>
    </recommendedName>
</protein>
<dbReference type="EMBL" id="QUOU01000001">
    <property type="protein sequence ID" value="REL27931.1"/>
    <property type="molecule type" value="Genomic_DNA"/>
</dbReference>
<evidence type="ECO:0000256" key="6">
    <source>
        <dbReference type="ARBA" id="ARBA00013950"/>
    </source>
</evidence>
<dbReference type="GO" id="GO:0004746">
    <property type="term" value="F:riboflavin synthase activity"/>
    <property type="evidence" value="ECO:0007669"/>
    <property type="project" value="UniProtKB-UniRule"/>
</dbReference>
<dbReference type="FunFam" id="2.40.30.20:FF:000003">
    <property type="entry name" value="Riboflavin synthase, alpha subunit"/>
    <property type="match status" value="1"/>
</dbReference>
<evidence type="ECO:0000256" key="4">
    <source>
        <dbReference type="ARBA" id="ARBA00011233"/>
    </source>
</evidence>
<dbReference type="PIRSF" id="PIRSF000498">
    <property type="entry name" value="Riboflavin_syn_A"/>
    <property type="match status" value="1"/>
</dbReference>
<evidence type="ECO:0000256" key="9">
    <source>
        <dbReference type="ARBA" id="ARBA00022737"/>
    </source>
</evidence>
<evidence type="ECO:0000256" key="2">
    <source>
        <dbReference type="ARBA" id="ARBA00002803"/>
    </source>
</evidence>
<evidence type="ECO:0000313" key="13">
    <source>
        <dbReference type="EMBL" id="REL27931.1"/>
    </source>
</evidence>
<dbReference type="NCBIfam" id="NF009566">
    <property type="entry name" value="PRK13020.1"/>
    <property type="match status" value="1"/>
</dbReference>
<name>A0A3E0TTC4_9GAMM</name>
<comment type="catalytic activity">
    <reaction evidence="1">
        <text>2 6,7-dimethyl-8-(1-D-ribityl)lumazine + H(+) = 5-amino-6-(D-ribitylamino)uracil + riboflavin</text>
        <dbReference type="Rhea" id="RHEA:20772"/>
        <dbReference type="ChEBI" id="CHEBI:15378"/>
        <dbReference type="ChEBI" id="CHEBI:15934"/>
        <dbReference type="ChEBI" id="CHEBI:57986"/>
        <dbReference type="ChEBI" id="CHEBI:58201"/>
        <dbReference type="EC" id="2.5.1.9"/>
    </reaction>
</comment>
<dbReference type="InterPro" id="IPR023366">
    <property type="entry name" value="ATP_synth_asu-like_sf"/>
</dbReference>
<dbReference type="InterPro" id="IPR001783">
    <property type="entry name" value="Lumazine-bd"/>
</dbReference>
<feature type="repeat" description="Lumazine-binding" evidence="11">
    <location>
        <begin position="98"/>
        <end position="194"/>
    </location>
</feature>
<feature type="domain" description="Lumazine-binding" evidence="12">
    <location>
        <begin position="98"/>
        <end position="194"/>
    </location>
</feature>
<keyword evidence="8 13" id="KW-0808">Transferase</keyword>
<dbReference type="FunFam" id="2.40.30.20:FF:000004">
    <property type="entry name" value="Riboflavin synthase, alpha subunit"/>
    <property type="match status" value="1"/>
</dbReference>
<dbReference type="PANTHER" id="PTHR21098">
    <property type="entry name" value="RIBOFLAVIN SYNTHASE ALPHA CHAIN"/>
    <property type="match status" value="1"/>
</dbReference>
<evidence type="ECO:0000256" key="1">
    <source>
        <dbReference type="ARBA" id="ARBA00000968"/>
    </source>
</evidence>
<reference evidence="13 14" key="1">
    <citation type="submission" date="2018-08" db="EMBL/GenBank/DDBJ databases">
        <title>Thalassotalea euphylliae genome.</title>
        <authorList>
            <person name="Summers S."/>
            <person name="Rice S.A."/>
            <person name="Freckelton M.L."/>
            <person name="Nedved B.T."/>
            <person name="Hadfield M.G."/>
        </authorList>
    </citation>
    <scope>NUCLEOTIDE SEQUENCE [LARGE SCALE GENOMIC DNA]</scope>
    <source>
        <strain evidence="13 14">H1</strain>
    </source>
</reference>
<dbReference type="EC" id="2.5.1.9" evidence="5 10"/>
<sequence>MFTGIIEAVGTIAAIQMNQRGAAITVNVGKLDMADVKLGDSIATNGICLTVVHYSERSFTADVSNETLTRTGFANYQVGQKVNLEKAMLPTTRFGGHMVSGHVDAVAEITSITQSGNSWDYWIAMDAEIAPYIAEKGSITIDGVSLTVNSLTSDQFRLTIVPHTAQETIIADYQVGTKLNIEVDVVARYIERLLTTSHQPTDSSGVSQDLLARSGFIK</sequence>
<dbReference type="PANTHER" id="PTHR21098:SF12">
    <property type="entry name" value="RIBOFLAVIN SYNTHASE"/>
    <property type="match status" value="1"/>
</dbReference>
<dbReference type="NCBIfam" id="TIGR00187">
    <property type="entry name" value="ribE"/>
    <property type="match status" value="1"/>
</dbReference>
<organism evidence="13 14">
    <name type="scientific">Thalassotalea euphylliae</name>
    <dbReference type="NCBI Taxonomy" id="1655234"/>
    <lineage>
        <taxon>Bacteria</taxon>
        <taxon>Pseudomonadati</taxon>
        <taxon>Pseudomonadota</taxon>
        <taxon>Gammaproteobacteria</taxon>
        <taxon>Alteromonadales</taxon>
        <taxon>Colwelliaceae</taxon>
        <taxon>Thalassotalea</taxon>
    </lineage>
</organism>
<evidence type="ECO:0000256" key="7">
    <source>
        <dbReference type="ARBA" id="ARBA00022619"/>
    </source>
</evidence>
<evidence type="ECO:0000256" key="11">
    <source>
        <dbReference type="PROSITE-ProRule" id="PRU00524"/>
    </source>
</evidence>
<dbReference type="InterPro" id="IPR017938">
    <property type="entry name" value="Riboflavin_synthase-like_b-brl"/>
</dbReference>
<proteinExistence type="predicted"/>
<dbReference type="Pfam" id="PF00677">
    <property type="entry name" value="Lum_binding"/>
    <property type="match status" value="2"/>
</dbReference>
<dbReference type="RefSeq" id="WP_116008995.1">
    <property type="nucleotide sequence ID" value="NZ_QUOU01000001.1"/>
</dbReference>
<evidence type="ECO:0000256" key="5">
    <source>
        <dbReference type="ARBA" id="ARBA00012827"/>
    </source>
</evidence>
<dbReference type="OrthoDB" id="9788537at2"/>
<comment type="caution">
    <text evidence="13">The sequence shown here is derived from an EMBL/GenBank/DDBJ whole genome shotgun (WGS) entry which is preliminary data.</text>
</comment>
<evidence type="ECO:0000313" key="14">
    <source>
        <dbReference type="Proteomes" id="UP000256478"/>
    </source>
</evidence>
<dbReference type="SUPFAM" id="SSF63380">
    <property type="entry name" value="Riboflavin synthase domain-like"/>
    <property type="match status" value="2"/>
</dbReference>
<comment type="function">
    <text evidence="2">Catalyzes the dismutation of two molecules of 6,7-dimethyl-8-ribityllumazine, resulting in the formation of riboflavin and 5-amino-6-(D-ribitylamino)uracil.</text>
</comment>
<dbReference type="InterPro" id="IPR026017">
    <property type="entry name" value="Lumazine-bd_dom"/>
</dbReference>
<comment type="subunit">
    <text evidence="4">Homotrimer.</text>
</comment>
<keyword evidence="9" id="KW-0677">Repeat</keyword>
<dbReference type="Gene3D" id="2.40.30.20">
    <property type="match status" value="2"/>
</dbReference>
<dbReference type="CDD" id="cd00402">
    <property type="entry name" value="Riboflavin_synthase_like"/>
    <property type="match status" value="1"/>
</dbReference>
<feature type="repeat" description="Lumazine-binding" evidence="11">
    <location>
        <begin position="1"/>
        <end position="97"/>
    </location>
</feature>